<feature type="transmembrane region" description="Helical" evidence="7">
    <location>
        <begin position="175"/>
        <end position="198"/>
    </location>
</feature>
<accession>A0AA46THS1</accession>
<comment type="similarity">
    <text evidence="7">Belongs to the TatC family.</text>
</comment>
<feature type="transmembrane region" description="Helical" evidence="7">
    <location>
        <begin position="31"/>
        <end position="49"/>
    </location>
</feature>
<keyword evidence="6 7" id="KW-0472">Membrane</keyword>
<dbReference type="PANTHER" id="PTHR30371:SF0">
    <property type="entry name" value="SEC-INDEPENDENT PROTEIN TRANSLOCASE PROTEIN TATC, CHLOROPLASTIC-RELATED"/>
    <property type="match status" value="1"/>
</dbReference>
<proteinExistence type="inferred from homology"/>
<keyword evidence="7" id="KW-0813">Transport</keyword>
<comment type="subunit">
    <text evidence="7">The Tat system comprises two distinct complexes: a TatABC complex, containing multiple copies of TatA, TatB and TatC subunits, and a separate TatA complex, containing only TatA subunits. Substrates initially bind to the TatABC complex, which probably triggers association of the separate TatA complex to form the active translocon.</text>
</comment>
<dbReference type="Proteomes" id="UP001164390">
    <property type="component" value="Chromosome"/>
</dbReference>
<dbReference type="NCBIfam" id="TIGR00945">
    <property type="entry name" value="tatC"/>
    <property type="match status" value="1"/>
</dbReference>
<evidence type="ECO:0000256" key="8">
    <source>
        <dbReference type="SAM" id="MobiDB-lite"/>
    </source>
</evidence>
<organism evidence="9 10">
    <name type="scientific">Solicola gregarius</name>
    <dbReference type="NCBI Taxonomy" id="2908642"/>
    <lineage>
        <taxon>Bacteria</taxon>
        <taxon>Bacillati</taxon>
        <taxon>Actinomycetota</taxon>
        <taxon>Actinomycetes</taxon>
        <taxon>Propionibacteriales</taxon>
        <taxon>Nocardioidaceae</taxon>
        <taxon>Solicola</taxon>
    </lineage>
</organism>
<feature type="transmembrane region" description="Helical" evidence="7">
    <location>
        <begin position="126"/>
        <end position="148"/>
    </location>
</feature>
<evidence type="ECO:0000256" key="2">
    <source>
        <dbReference type="ARBA" id="ARBA00022692"/>
    </source>
</evidence>
<feature type="compositionally biased region" description="Acidic residues" evidence="8">
    <location>
        <begin position="266"/>
        <end position="276"/>
    </location>
</feature>
<evidence type="ECO:0000256" key="3">
    <source>
        <dbReference type="ARBA" id="ARBA00022927"/>
    </source>
</evidence>
<dbReference type="KEGG" id="sgrg:L0C25_21460"/>
<dbReference type="EMBL" id="CP094970">
    <property type="protein sequence ID" value="UYM05057.1"/>
    <property type="molecule type" value="Genomic_DNA"/>
</dbReference>
<reference evidence="9" key="1">
    <citation type="submission" date="2022-01" db="EMBL/GenBank/DDBJ databases">
        <title>Nocardioidaceae gen. sp. A5X3R13.</title>
        <authorList>
            <person name="Lopez Marin M.A."/>
            <person name="Uhlik O."/>
        </authorList>
    </citation>
    <scope>NUCLEOTIDE SEQUENCE</scope>
    <source>
        <strain evidence="9">A5X3R13</strain>
    </source>
</reference>
<gene>
    <name evidence="7 9" type="primary">tatC</name>
    <name evidence="9" type="ORF">L0C25_21460</name>
</gene>
<evidence type="ECO:0000256" key="4">
    <source>
        <dbReference type="ARBA" id="ARBA00022989"/>
    </source>
</evidence>
<feature type="transmembrane region" description="Helical" evidence="7">
    <location>
        <begin position="210"/>
        <end position="226"/>
    </location>
</feature>
<dbReference type="GO" id="GO:0043953">
    <property type="term" value="P:protein transport by the Tat complex"/>
    <property type="evidence" value="ECO:0007669"/>
    <property type="project" value="UniProtKB-UniRule"/>
</dbReference>
<dbReference type="GO" id="GO:0009977">
    <property type="term" value="F:proton motive force dependent protein transmembrane transporter activity"/>
    <property type="evidence" value="ECO:0007669"/>
    <property type="project" value="TreeGrafter"/>
</dbReference>
<evidence type="ECO:0000256" key="6">
    <source>
        <dbReference type="ARBA" id="ARBA00023136"/>
    </source>
</evidence>
<comment type="subcellular location">
    <subcellularLocation>
        <location evidence="7">Cell membrane</location>
        <topology evidence="7">Multi-pass membrane protein</topology>
    </subcellularLocation>
    <subcellularLocation>
        <location evidence="1">Membrane</location>
        <topology evidence="1">Multi-pass membrane protein</topology>
    </subcellularLocation>
</comment>
<keyword evidence="7" id="KW-1003">Cell membrane</keyword>
<evidence type="ECO:0000256" key="5">
    <source>
        <dbReference type="ARBA" id="ARBA00023010"/>
    </source>
</evidence>
<sequence length="294" mass="32710">MRLPGGRRKPTPAPDGSMPLREHLRELRNRLVKGVLAILVGSIVAFFFYDQLFDLLKDPYTDGVDQLIDEGQDINAELTLTGVSDAFTLNLKVSLVAGIVVSSPVWLWQIWAFIMPGLHENERRWGMVFAAVAGPLFAIGIATGYYVLPKGIEILIGFTPTDVSNLTSVTGYLNFVLRMLLVFGVAFEIPLFVLLLNLAGVLKGRQLGEYRPWIILGVFVFAAVATPSTDPISMLFLAIPMAMLFLISEVLARLIDRRRGVSLEGDYDTYDDDERSDLEIPHDPDDDRPSRLDD</sequence>
<keyword evidence="2 7" id="KW-0812">Transmembrane</keyword>
<keyword evidence="3 7" id="KW-0653">Protein transport</keyword>
<feature type="compositionally biased region" description="Basic and acidic residues" evidence="8">
    <location>
        <begin position="277"/>
        <end position="294"/>
    </location>
</feature>
<dbReference type="GO" id="GO:0033281">
    <property type="term" value="C:TAT protein transport complex"/>
    <property type="evidence" value="ECO:0007669"/>
    <property type="project" value="UniProtKB-UniRule"/>
</dbReference>
<dbReference type="Pfam" id="PF00902">
    <property type="entry name" value="TatC"/>
    <property type="match status" value="1"/>
</dbReference>
<comment type="function">
    <text evidence="7">Part of the twin-arginine translocation (Tat) system that transports large folded proteins containing a characteristic twin-arginine motif in their signal peptide across membranes. Together with TatB, TatC is part of a receptor directly interacting with Tat signal peptides.</text>
</comment>
<feature type="transmembrane region" description="Helical" evidence="7">
    <location>
        <begin position="93"/>
        <end position="114"/>
    </location>
</feature>
<evidence type="ECO:0000256" key="1">
    <source>
        <dbReference type="ARBA" id="ARBA00004141"/>
    </source>
</evidence>
<evidence type="ECO:0000256" key="7">
    <source>
        <dbReference type="HAMAP-Rule" id="MF_00902"/>
    </source>
</evidence>
<dbReference type="HAMAP" id="MF_00902">
    <property type="entry name" value="TatC"/>
    <property type="match status" value="1"/>
</dbReference>
<feature type="region of interest" description="Disordered" evidence="8">
    <location>
        <begin position="266"/>
        <end position="294"/>
    </location>
</feature>
<evidence type="ECO:0000313" key="10">
    <source>
        <dbReference type="Proteomes" id="UP001164390"/>
    </source>
</evidence>
<keyword evidence="5 7" id="KW-0811">Translocation</keyword>
<feature type="transmembrane region" description="Helical" evidence="7">
    <location>
        <begin position="232"/>
        <end position="252"/>
    </location>
</feature>
<keyword evidence="4 7" id="KW-1133">Transmembrane helix</keyword>
<dbReference type="PRINTS" id="PR01840">
    <property type="entry name" value="TATCFAMILY"/>
</dbReference>
<dbReference type="GO" id="GO:0065002">
    <property type="term" value="P:intracellular protein transmembrane transport"/>
    <property type="evidence" value="ECO:0007669"/>
    <property type="project" value="TreeGrafter"/>
</dbReference>
<evidence type="ECO:0000313" key="9">
    <source>
        <dbReference type="EMBL" id="UYM05057.1"/>
    </source>
</evidence>
<dbReference type="InterPro" id="IPR002033">
    <property type="entry name" value="TatC"/>
</dbReference>
<protein>
    <recommendedName>
        <fullName evidence="7">Sec-independent protein translocase protein TatC</fullName>
    </recommendedName>
</protein>
<keyword evidence="10" id="KW-1185">Reference proteome</keyword>
<name>A0AA46THS1_9ACTN</name>
<dbReference type="PANTHER" id="PTHR30371">
    <property type="entry name" value="SEC-INDEPENDENT PROTEIN TRANSLOCASE PROTEIN TATC"/>
    <property type="match status" value="1"/>
</dbReference>
<dbReference type="AlphaFoldDB" id="A0AA46THS1"/>
<dbReference type="RefSeq" id="WP_271633824.1">
    <property type="nucleotide sequence ID" value="NZ_CP094970.1"/>
</dbReference>